<feature type="compositionally biased region" description="Polar residues" evidence="1">
    <location>
        <begin position="742"/>
        <end position="773"/>
    </location>
</feature>
<feature type="compositionally biased region" description="Basic and acidic residues" evidence="1">
    <location>
        <begin position="686"/>
        <end position="705"/>
    </location>
</feature>
<feature type="region of interest" description="Disordered" evidence="1">
    <location>
        <begin position="14"/>
        <end position="34"/>
    </location>
</feature>
<feature type="compositionally biased region" description="Basic residues" evidence="1">
    <location>
        <begin position="546"/>
        <end position="555"/>
    </location>
</feature>
<feature type="compositionally biased region" description="Pro residues" evidence="1">
    <location>
        <begin position="729"/>
        <end position="739"/>
    </location>
</feature>
<reference evidence="3 4" key="1">
    <citation type="submission" date="2017-04" db="EMBL/GenBank/DDBJ databases">
        <title>Draft genome sequence of Tuber borchii Vittad., a whitish edible truffle.</title>
        <authorList>
            <consortium name="DOE Joint Genome Institute"/>
            <person name="Murat C."/>
            <person name="Kuo A."/>
            <person name="Barry K.W."/>
            <person name="Clum A."/>
            <person name="Dockter R.B."/>
            <person name="Fauchery L."/>
            <person name="Iotti M."/>
            <person name="Kohler A."/>
            <person name="Labutti K."/>
            <person name="Lindquist E.A."/>
            <person name="Lipzen A."/>
            <person name="Ohm R.A."/>
            <person name="Wang M."/>
            <person name="Grigoriev I.V."/>
            <person name="Zambonelli A."/>
            <person name="Martin F.M."/>
        </authorList>
    </citation>
    <scope>NUCLEOTIDE SEQUENCE [LARGE SCALE GENOMIC DNA]</scope>
    <source>
        <strain evidence="3 4">Tbo3840</strain>
    </source>
</reference>
<feature type="compositionally biased region" description="Acidic residues" evidence="1">
    <location>
        <begin position="363"/>
        <end position="373"/>
    </location>
</feature>
<dbReference type="AlphaFoldDB" id="A0A2T7A4A1"/>
<feature type="compositionally biased region" description="Low complexity" evidence="1">
    <location>
        <begin position="719"/>
        <end position="728"/>
    </location>
</feature>
<dbReference type="OrthoDB" id="3362494at2759"/>
<dbReference type="InterPro" id="IPR037508">
    <property type="entry name" value="Msb1/Mug8"/>
</dbReference>
<dbReference type="InterPro" id="IPR012965">
    <property type="entry name" value="Msb1/Mug8_dom"/>
</dbReference>
<evidence type="ECO:0000256" key="1">
    <source>
        <dbReference type="SAM" id="MobiDB-lite"/>
    </source>
</evidence>
<gene>
    <name evidence="3" type="ORF">B9Z19DRAFT_1120548</name>
</gene>
<feature type="region of interest" description="Disordered" evidence="1">
    <location>
        <begin position="960"/>
        <end position="995"/>
    </location>
</feature>
<dbReference type="Pfam" id="PF08101">
    <property type="entry name" value="Msb1-Mug8_dom"/>
    <property type="match status" value="1"/>
</dbReference>
<dbReference type="PANTHER" id="PTHR28093">
    <property type="entry name" value="MORPHOGENESIS-RELATED PROTEIN MSB1"/>
    <property type="match status" value="1"/>
</dbReference>
<sequence length="1019" mass="111271">MPTFLNKVFKRDLAGSSKKVEQSAPPPPQEVKHQDAWLRTEVAPEQVQELLRGCTQEIKSRGLSTPFLLLPFRPNSDASAARTFIRNFFNPVTGPLRGPPLQQELRLTEPVVLCSTLKWCWSRLPGGVVTWDVYQLFRQGEVDSSMARDSFATFIPLSAESEARSKIIFDFFDLISAIAAHGKHNGLGGMKLSRLAGWWAFEHSDMGWGFEGGYTSWSRAADATMHLFFAYLRSLSPADGTKGVSVLPISLKALMASVDYPPTAPSQLQSKTVRVVMTVETVSPTPFSLLRRARNFQFRENDLALRALIDYDDPVQALSEECKRVLKCISSTNQSSSGLNGGNGLQDQSWSRFQDLGFSGLLEESDGSADEDGLSMTGSETFRRRRASTQPTPSTPHQEHGMDIARPTTPSWADFMAGGFGDRDQGPNQPAPLLLPPDKILPPIDSGSRVRSSQSNRKIAEDNLDPGELASVSPLIVDDAFWWVWISSLAGEESTARKAVFGRCALVETVIKGGRWLVVEEKVKGAATAVEDATYLLAKEKKKSRRGKLGRRKSVGRADIPIEPPKQFDPSVGLFNRTNIGPDQTAKVQIAAAALRQQQVQRERNHLRPREEGSKPNPRTNSVFTLQPVILSEATPAMKWASKYDRDAIREAYLKGLPMPEKKDLSRVDTDRPLPPPPPQEELEEKPERRERQERPKPEPARPKAEQLTQPPTPITKQAPVVPASPRTPSAPRPVPMALPSPRSNGRTSPTFDSRSQTIPGSPKSQPSTNSTPEKSKKLKASRFKNLFSSKKADPTSLVGRRISQLEPPNSGGLGVPAQNANRRLSVNRKQNTPVVGFYGDAAQFKAPPPPVVTKKPSPSPQAGLRRQDSDQPSTSQVSPNEGRAAAQVFSSFGQGPLTDQPAFIPDDSVSTPEPVSPIESGPAAPEAEIDVVSIDGAAPPASPTEANPMQDRWAQIKKNAAERAKAVPKASDEYTTSDARGSIDDGETSGEETIESRVARIKARVAALTGNIDTTTQV</sequence>
<feature type="compositionally biased region" description="Low complexity" evidence="1">
    <location>
        <begin position="436"/>
        <end position="445"/>
    </location>
</feature>
<feature type="compositionally biased region" description="Acidic residues" evidence="1">
    <location>
        <begin position="985"/>
        <end position="994"/>
    </location>
</feature>
<evidence type="ECO:0000313" key="3">
    <source>
        <dbReference type="EMBL" id="PUU82515.1"/>
    </source>
</evidence>
<feature type="region of interest" description="Disordered" evidence="1">
    <location>
        <begin position="417"/>
        <end position="461"/>
    </location>
</feature>
<dbReference type="Proteomes" id="UP000244722">
    <property type="component" value="Unassembled WGS sequence"/>
</dbReference>
<keyword evidence="4" id="KW-1185">Reference proteome</keyword>
<feature type="domain" description="Meiotically up-regulated protein Msb1/Mug8" evidence="2">
    <location>
        <begin position="41"/>
        <end position="522"/>
    </location>
</feature>
<evidence type="ECO:0000259" key="2">
    <source>
        <dbReference type="Pfam" id="PF08101"/>
    </source>
</evidence>
<comment type="caution">
    <text evidence="3">The sequence shown here is derived from an EMBL/GenBank/DDBJ whole genome shotgun (WGS) entry which is preliminary data.</text>
</comment>
<dbReference type="CDD" id="cd04401">
    <property type="entry name" value="RhoGAP_fMSB1"/>
    <property type="match status" value="1"/>
</dbReference>
<accession>A0A2T7A4A1</accession>
<proteinExistence type="predicted"/>
<feature type="compositionally biased region" description="Polar residues" evidence="1">
    <location>
        <begin position="819"/>
        <end position="834"/>
    </location>
</feature>
<feature type="region of interest" description="Disordered" evidence="1">
    <location>
        <begin position="660"/>
        <end position="927"/>
    </location>
</feature>
<organism evidence="3 4">
    <name type="scientific">Tuber borchii</name>
    <name type="common">White truffle</name>
    <dbReference type="NCBI Taxonomy" id="42251"/>
    <lineage>
        <taxon>Eukaryota</taxon>
        <taxon>Fungi</taxon>
        <taxon>Dikarya</taxon>
        <taxon>Ascomycota</taxon>
        <taxon>Pezizomycotina</taxon>
        <taxon>Pezizomycetes</taxon>
        <taxon>Pezizales</taxon>
        <taxon>Tuberaceae</taxon>
        <taxon>Tuber</taxon>
    </lineage>
</organism>
<feature type="region of interest" description="Disordered" evidence="1">
    <location>
        <begin position="546"/>
        <end position="569"/>
    </location>
</feature>
<protein>
    <recommendedName>
        <fullName evidence="2">Meiotically up-regulated protein Msb1/Mug8 domain-containing protein</fullName>
    </recommendedName>
</protein>
<evidence type="ECO:0000313" key="4">
    <source>
        <dbReference type="Proteomes" id="UP000244722"/>
    </source>
</evidence>
<feature type="region of interest" description="Disordered" evidence="1">
    <location>
        <begin position="362"/>
        <end position="404"/>
    </location>
</feature>
<feature type="region of interest" description="Disordered" evidence="1">
    <location>
        <begin position="597"/>
        <end position="624"/>
    </location>
</feature>
<feature type="compositionally biased region" description="Basic and acidic residues" evidence="1">
    <location>
        <begin position="601"/>
        <end position="614"/>
    </location>
</feature>
<name>A0A2T7A4A1_TUBBO</name>
<dbReference type="PANTHER" id="PTHR28093:SF1">
    <property type="entry name" value="MORPHOGENESIS-RELATED PROTEIN MSB1"/>
    <property type="match status" value="1"/>
</dbReference>
<feature type="compositionally biased region" description="Basic and acidic residues" evidence="1">
    <location>
        <begin position="660"/>
        <end position="672"/>
    </location>
</feature>
<dbReference type="STRING" id="42251.A0A2T7A4A1"/>
<dbReference type="EMBL" id="NESQ01000026">
    <property type="protein sequence ID" value="PUU82515.1"/>
    <property type="molecule type" value="Genomic_DNA"/>
</dbReference>
<feature type="compositionally biased region" description="Polar residues" evidence="1">
    <location>
        <begin position="871"/>
        <end position="880"/>
    </location>
</feature>